<sequence>AISNLVQLVMLANSKSQTGWVWSKKIIHKKTNKDYLYYREELKKSKKT</sequence>
<feature type="non-terminal residue" evidence="1">
    <location>
        <position position="1"/>
    </location>
</feature>
<dbReference type="AlphaFoldDB" id="X1IC26"/>
<comment type="caution">
    <text evidence="1">The sequence shown here is derived from an EMBL/GenBank/DDBJ whole genome shotgun (WGS) entry which is preliminary data.</text>
</comment>
<organism evidence="1">
    <name type="scientific">marine sediment metagenome</name>
    <dbReference type="NCBI Taxonomy" id="412755"/>
    <lineage>
        <taxon>unclassified sequences</taxon>
        <taxon>metagenomes</taxon>
        <taxon>ecological metagenomes</taxon>
    </lineage>
</organism>
<reference evidence="1" key="1">
    <citation type="journal article" date="2014" name="Front. Microbiol.">
        <title>High frequency of phylogenetically diverse reductive dehalogenase-homologous genes in deep subseafloor sedimentary metagenomes.</title>
        <authorList>
            <person name="Kawai M."/>
            <person name="Futagami T."/>
            <person name="Toyoda A."/>
            <person name="Takaki Y."/>
            <person name="Nishi S."/>
            <person name="Hori S."/>
            <person name="Arai W."/>
            <person name="Tsubouchi T."/>
            <person name="Morono Y."/>
            <person name="Uchiyama I."/>
            <person name="Ito T."/>
            <person name="Fujiyama A."/>
            <person name="Inagaki F."/>
            <person name="Takami H."/>
        </authorList>
    </citation>
    <scope>NUCLEOTIDE SEQUENCE</scope>
    <source>
        <strain evidence="1">Expedition CK06-06</strain>
    </source>
</reference>
<dbReference type="EMBL" id="BARU01020962">
    <property type="protein sequence ID" value="GAH55123.1"/>
    <property type="molecule type" value="Genomic_DNA"/>
</dbReference>
<evidence type="ECO:0000313" key="1">
    <source>
        <dbReference type="EMBL" id="GAH55123.1"/>
    </source>
</evidence>
<name>X1IC26_9ZZZZ</name>
<gene>
    <name evidence="1" type="ORF">S03H2_34364</name>
</gene>
<proteinExistence type="predicted"/>
<protein>
    <submittedName>
        <fullName evidence="1">Uncharacterized protein</fullName>
    </submittedName>
</protein>
<accession>X1IC26</accession>